<reference evidence="17 18" key="1">
    <citation type="journal article" date="2016" name="Mol. Biol. Evol.">
        <title>Genome-Wide Survey of Gut Fungi (Harpellales) Reveals the First Horizontally Transferred Ubiquitin Gene from a Mosquito Host.</title>
        <authorList>
            <person name="Wang Y."/>
            <person name="White M.M."/>
            <person name="Kvist S."/>
            <person name="Moncalvo J.M."/>
        </authorList>
    </citation>
    <scope>NUCLEOTIDE SEQUENCE [LARGE SCALE GENOMIC DNA]</scope>
    <source>
        <strain evidence="17 18">ALG-7-W6</strain>
    </source>
</reference>
<dbReference type="OrthoDB" id="5396806at2759"/>
<feature type="compositionally biased region" description="Polar residues" evidence="15">
    <location>
        <begin position="37"/>
        <end position="48"/>
    </location>
</feature>
<dbReference type="CDD" id="cd14368">
    <property type="entry name" value="CUE_DEF1_like"/>
    <property type="match status" value="1"/>
</dbReference>
<feature type="compositionally biased region" description="Low complexity" evidence="15">
    <location>
        <begin position="397"/>
        <end position="412"/>
    </location>
</feature>
<sequence length="907" mass="98021">MSSIELPSNTARAARPGAIQNNRTKRGPARPHKTKSAENSKTQDQNLNEIDETSELKLTYKSQLLTLLEVFPNWTETDLIYALKDADGDLEITIGRISDGISCQWGEVKSRKDKKTEAKKTAKQSPRSNSVVVKSSSSRSSTSNQRRSHIQSSHTDSGPQSNSQNSQKVSGDHTSTHNKALKRSSVAPSKAPIQPVQAAPKDIPSHSSSMVPPSGGVSWAKVAKRAVESHPPAIPNIISEVENKPDIIEPITQENVPENSIPSPDLENEPTIPENGNADDLDSEASPDHTAEEGVQEAPKDVPAEDAPSTQPEDDEPLTTAVLPSDKPTETSLTTSGLKFQAEAVIMPPSLHNVDQLGLQFGSLSTDSTNQENDKSSNDVSNAPSNPTPSESTLPISEQSNTSQTSSTVPQTENKQQSNPASGTGVPFSSLQQQTQSQYMPGLLAMPQGPLPNDFGAAMLYGFDPQRAQMMNYYNENFSQNNVSNSTINPTSSSSKDDSNSTPSVGLSSTSVSGSSAIPNIPNPGQTIGNYPQQFQQPNNFQGLGNMPYYSPFYYNMGIMQPNSQYPNPNLGSNYSQHYMKQGMFPMYANNIPNMNMQQAQLQQLSILHQQLQMSQQQQQQLQNSQPGHAQQSKQAKPTSISSNTSQHVNLASQRGLSVGQYGSYGINNQQPGQGNISSFDQESQSQTQPSQVQQYAGFPNSQLPGYLNSPPKGNSIPGPGVVSSNPKEISSSNPKSAQPGLTSSQAAAAAVIGGTTFYQNPQQNGYSGPSSGSYPINVNQIQSPHQLYSNYGHNQQQPQVYSQNQPSMNQQSQQSQSLGQPQPQSVPQGVSQPQAQSLGYSQGSGSSAYSQQAQSQQSQQQQQQYHHNHSLHNSSTQQTQVQSQPGSYHSSYNQLRNNPPYWSGQN</sequence>
<feature type="compositionally biased region" description="Low complexity" evidence="15">
    <location>
        <begin position="482"/>
        <end position="516"/>
    </location>
</feature>
<comment type="caution">
    <text evidence="17">The sequence shown here is derived from an EMBL/GenBank/DDBJ whole genome shotgun (WGS) entry which is preliminary data.</text>
</comment>
<keyword evidence="11" id="KW-0779">Telomere</keyword>
<proteinExistence type="inferred from homology"/>
<feature type="compositionally biased region" description="Low complexity" evidence="15">
    <location>
        <begin position="532"/>
        <end position="542"/>
    </location>
</feature>
<dbReference type="GO" id="GO:0005737">
    <property type="term" value="C:cytoplasm"/>
    <property type="evidence" value="ECO:0007669"/>
    <property type="project" value="UniProtKB-SubCell"/>
</dbReference>
<feature type="region of interest" description="Disordered" evidence="15">
    <location>
        <begin position="362"/>
        <end position="433"/>
    </location>
</feature>
<keyword evidence="8" id="KW-0227">DNA damage</keyword>
<feature type="compositionally biased region" description="Polar residues" evidence="15">
    <location>
        <begin position="723"/>
        <end position="743"/>
    </location>
</feature>
<dbReference type="AlphaFoldDB" id="A0A1R0GLD4"/>
<dbReference type="GO" id="GO:0000781">
    <property type="term" value="C:chromosome, telomeric region"/>
    <property type="evidence" value="ECO:0007669"/>
    <property type="project" value="UniProtKB-SubCell"/>
</dbReference>
<evidence type="ECO:0000256" key="3">
    <source>
        <dbReference type="ARBA" id="ARBA00004574"/>
    </source>
</evidence>
<feature type="domain" description="CUE" evidence="16">
    <location>
        <begin position="59"/>
        <end position="102"/>
    </location>
</feature>
<evidence type="ECO:0000259" key="16">
    <source>
        <dbReference type="PROSITE" id="PS51140"/>
    </source>
</evidence>
<feature type="region of interest" description="Disordered" evidence="15">
    <location>
        <begin position="108"/>
        <end position="335"/>
    </location>
</feature>
<evidence type="ECO:0000256" key="11">
    <source>
        <dbReference type="ARBA" id="ARBA00022895"/>
    </source>
</evidence>
<evidence type="ECO:0000256" key="14">
    <source>
        <dbReference type="ARBA" id="ARBA00023242"/>
    </source>
</evidence>
<evidence type="ECO:0000313" key="18">
    <source>
        <dbReference type="Proteomes" id="UP000187455"/>
    </source>
</evidence>
<accession>A0A1R0GLD4</accession>
<keyword evidence="18" id="KW-1185">Reference proteome</keyword>
<dbReference type="GO" id="GO:0043130">
    <property type="term" value="F:ubiquitin binding"/>
    <property type="evidence" value="ECO:0007669"/>
    <property type="project" value="InterPro"/>
</dbReference>
<feature type="compositionally biased region" description="Polar residues" evidence="15">
    <location>
        <begin position="150"/>
        <end position="169"/>
    </location>
</feature>
<evidence type="ECO:0000256" key="2">
    <source>
        <dbReference type="ARBA" id="ARBA00004496"/>
    </source>
</evidence>
<keyword evidence="7" id="KW-0963">Cytoplasm</keyword>
<feature type="region of interest" description="Disordered" evidence="15">
    <location>
        <begin position="1"/>
        <end position="48"/>
    </location>
</feature>
<organism evidence="17 18">
    <name type="scientific">Smittium mucronatum</name>
    <dbReference type="NCBI Taxonomy" id="133383"/>
    <lineage>
        <taxon>Eukaryota</taxon>
        <taxon>Fungi</taxon>
        <taxon>Fungi incertae sedis</taxon>
        <taxon>Zoopagomycota</taxon>
        <taxon>Kickxellomycotina</taxon>
        <taxon>Harpellomycetes</taxon>
        <taxon>Harpellales</taxon>
        <taxon>Legeriomycetaceae</taxon>
        <taxon>Smittium</taxon>
    </lineage>
</organism>
<keyword evidence="9" id="KW-0833">Ubl conjugation pathway</keyword>
<dbReference type="GO" id="GO:0006281">
    <property type="term" value="P:DNA repair"/>
    <property type="evidence" value="ECO:0007669"/>
    <property type="project" value="UniProtKB-KW"/>
</dbReference>
<feature type="compositionally biased region" description="Polar residues" evidence="15">
    <location>
        <begin position="627"/>
        <end position="648"/>
    </location>
</feature>
<feature type="compositionally biased region" description="Basic and acidic residues" evidence="15">
    <location>
        <begin position="108"/>
        <end position="120"/>
    </location>
</feature>
<evidence type="ECO:0000256" key="4">
    <source>
        <dbReference type="ARBA" id="ARBA00005491"/>
    </source>
</evidence>
<feature type="region of interest" description="Disordered" evidence="15">
    <location>
        <begin position="789"/>
        <end position="907"/>
    </location>
</feature>
<feature type="compositionally biased region" description="Polar residues" evidence="15">
    <location>
        <begin position="413"/>
        <end position="433"/>
    </location>
</feature>
<feature type="compositionally biased region" description="Polar residues" evidence="15">
    <location>
        <begin position="252"/>
        <end position="262"/>
    </location>
</feature>
<feature type="compositionally biased region" description="Low complexity" evidence="15">
    <location>
        <begin position="616"/>
        <end position="626"/>
    </location>
</feature>
<evidence type="ECO:0000256" key="8">
    <source>
        <dbReference type="ARBA" id="ARBA00022763"/>
    </source>
</evidence>
<keyword evidence="13" id="KW-0234">DNA repair</keyword>
<feature type="region of interest" description="Disordered" evidence="15">
    <location>
        <begin position="616"/>
        <end position="648"/>
    </location>
</feature>
<keyword evidence="6" id="KW-0158">Chromosome</keyword>
<feature type="region of interest" description="Disordered" evidence="15">
    <location>
        <begin position="482"/>
        <end position="542"/>
    </location>
</feature>
<feature type="compositionally biased region" description="Low complexity" evidence="15">
    <location>
        <begin position="205"/>
        <end position="218"/>
    </location>
</feature>
<evidence type="ECO:0000256" key="13">
    <source>
        <dbReference type="ARBA" id="ARBA00023204"/>
    </source>
</evidence>
<dbReference type="GO" id="GO:0003677">
    <property type="term" value="F:DNA binding"/>
    <property type="evidence" value="ECO:0007669"/>
    <property type="project" value="UniProtKB-KW"/>
</dbReference>
<evidence type="ECO:0000256" key="7">
    <source>
        <dbReference type="ARBA" id="ARBA00022490"/>
    </source>
</evidence>
<feature type="compositionally biased region" description="Polar residues" evidence="15">
    <location>
        <begin position="886"/>
        <end position="898"/>
    </location>
</feature>
<name>A0A1R0GLD4_9FUNG</name>
<feature type="compositionally biased region" description="Low complexity" evidence="15">
    <location>
        <begin position="795"/>
        <end position="885"/>
    </location>
</feature>
<gene>
    <name evidence="17" type="ORF">AYI68_g8262</name>
</gene>
<dbReference type="PROSITE" id="PS51140">
    <property type="entry name" value="CUE"/>
    <property type="match status" value="1"/>
</dbReference>
<feature type="region of interest" description="Disordered" evidence="15">
    <location>
        <begin position="662"/>
        <end position="743"/>
    </location>
</feature>
<feature type="compositionally biased region" description="Polar residues" evidence="15">
    <location>
        <begin position="1"/>
        <end position="11"/>
    </location>
</feature>
<comment type="similarity">
    <text evidence="4">Belongs to the DEF1 family.</text>
</comment>
<dbReference type="Proteomes" id="UP000187455">
    <property type="component" value="Unassembled WGS sequence"/>
</dbReference>
<feature type="compositionally biased region" description="Basic and acidic residues" evidence="15">
    <location>
        <begin position="286"/>
        <end position="303"/>
    </location>
</feature>
<feature type="compositionally biased region" description="Polar residues" evidence="15">
    <location>
        <begin position="362"/>
        <end position="371"/>
    </location>
</feature>
<feature type="compositionally biased region" description="Low complexity" evidence="15">
    <location>
        <begin position="123"/>
        <end position="145"/>
    </location>
</feature>
<evidence type="ECO:0000256" key="1">
    <source>
        <dbReference type="ARBA" id="ARBA00004123"/>
    </source>
</evidence>
<feature type="compositionally biased region" description="Polar residues" evidence="15">
    <location>
        <begin position="666"/>
        <end position="681"/>
    </location>
</feature>
<feature type="compositionally biased region" description="Basic residues" evidence="15">
    <location>
        <begin position="23"/>
        <end position="34"/>
    </location>
</feature>
<comment type="subcellular location">
    <subcellularLocation>
        <location evidence="3">Chromosome</location>
        <location evidence="3">Telomere</location>
    </subcellularLocation>
    <subcellularLocation>
        <location evidence="2">Cytoplasm</location>
    </subcellularLocation>
    <subcellularLocation>
        <location evidence="1">Nucleus</location>
    </subcellularLocation>
</comment>
<keyword evidence="12" id="KW-0238">DNA-binding</keyword>
<evidence type="ECO:0000313" key="17">
    <source>
        <dbReference type="EMBL" id="OLY77701.1"/>
    </source>
</evidence>
<dbReference type="GO" id="GO:0005634">
    <property type="term" value="C:nucleus"/>
    <property type="evidence" value="ECO:0007669"/>
    <property type="project" value="UniProtKB-SubCell"/>
</dbReference>
<keyword evidence="14" id="KW-0539">Nucleus</keyword>
<evidence type="ECO:0000256" key="15">
    <source>
        <dbReference type="SAM" id="MobiDB-lite"/>
    </source>
</evidence>
<evidence type="ECO:0000256" key="12">
    <source>
        <dbReference type="ARBA" id="ARBA00023125"/>
    </source>
</evidence>
<keyword evidence="10" id="KW-0832">Ubl conjugation</keyword>
<dbReference type="EMBL" id="LSSL01007722">
    <property type="protein sequence ID" value="OLY77701.1"/>
    <property type="molecule type" value="Genomic_DNA"/>
</dbReference>
<dbReference type="STRING" id="133383.A0A1R0GLD4"/>
<evidence type="ECO:0000256" key="6">
    <source>
        <dbReference type="ARBA" id="ARBA00022454"/>
    </source>
</evidence>
<feature type="compositionally biased region" description="Low complexity" evidence="15">
    <location>
        <begin position="682"/>
        <end position="695"/>
    </location>
</feature>
<evidence type="ECO:0000256" key="9">
    <source>
        <dbReference type="ARBA" id="ARBA00022786"/>
    </source>
</evidence>
<evidence type="ECO:0000256" key="5">
    <source>
        <dbReference type="ARBA" id="ARBA00020536"/>
    </source>
</evidence>
<protein>
    <recommendedName>
        <fullName evidence="5">RNA polymerase II degradation factor 1</fullName>
    </recommendedName>
</protein>
<feature type="compositionally biased region" description="Polar residues" evidence="15">
    <location>
        <begin position="378"/>
        <end position="396"/>
    </location>
</feature>
<dbReference type="InterPro" id="IPR003892">
    <property type="entry name" value="CUE"/>
</dbReference>
<dbReference type="Pfam" id="PF02845">
    <property type="entry name" value="CUE"/>
    <property type="match status" value="1"/>
</dbReference>
<evidence type="ECO:0000256" key="10">
    <source>
        <dbReference type="ARBA" id="ARBA00022843"/>
    </source>
</evidence>
<dbReference type="InterPro" id="IPR041803">
    <property type="entry name" value="DEF1_CUE"/>
</dbReference>